<keyword evidence="2" id="KW-0812">Transmembrane</keyword>
<dbReference type="PANTHER" id="PTHR19372">
    <property type="entry name" value="SULFITE REDUCTASE"/>
    <property type="match status" value="1"/>
</dbReference>
<dbReference type="KEGG" id="cphy:B5808_16415"/>
<feature type="transmembrane region" description="Helical" evidence="2">
    <location>
        <begin position="92"/>
        <end position="110"/>
    </location>
</feature>
<dbReference type="InterPro" id="IPR000572">
    <property type="entry name" value="OxRdtase_Mopterin-bd_dom"/>
</dbReference>
<dbReference type="InterPro" id="IPR036374">
    <property type="entry name" value="OxRdtase_Mopterin-bd_sf"/>
</dbReference>
<dbReference type="GO" id="GO:0008482">
    <property type="term" value="F:sulfite oxidase activity"/>
    <property type="evidence" value="ECO:0007669"/>
    <property type="project" value="TreeGrafter"/>
</dbReference>
<dbReference type="EMBL" id="CP020715">
    <property type="protein sequence ID" value="ARJ06629.1"/>
    <property type="molecule type" value="Genomic_DNA"/>
</dbReference>
<evidence type="ECO:0000259" key="3">
    <source>
        <dbReference type="Pfam" id="PF00174"/>
    </source>
</evidence>
<dbReference type="AlphaFoldDB" id="A0A1X9LTV3"/>
<evidence type="ECO:0000256" key="2">
    <source>
        <dbReference type="SAM" id="Phobius"/>
    </source>
</evidence>
<dbReference type="Pfam" id="PF17957">
    <property type="entry name" value="Big_7"/>
    <property type="match status" value="1"/>
</dbReference>
<feature type="region of interest" description="Disordered" evidence="1">
    <location>
        <begin position="510"/>
        <end position="536"/>
    </location>
</feature>
<dbReference type="RefSeq" id="WP_085020767.1">
    <property type="nucleotide sequence ID" value="NZ_BMHD01000001.1"/>
</dbReference>
<dbReference type="Proteomes" id="UP000192775">
    <property type="component" value="Chromosome"/>
</dbReference>
<feature type="region of interest" description="Disordered" evidence="1">
    <location>
        <begin position="155"/>
        <end position="179"/>
    </location>
</feature>
<name>A0A1X9LTV3_9MICO</name>
<dbReference type="PANTHER" id="PTHR19372:SF7">
    <property type="entry name" value="SULFITE OXIDASE, MITOCHONDRIAL"/>
    <property type="match status" value="1"/>
</dbReference>
<dbReference type="Gene3D" id="2.60.40.650">
    <property type="match status" value="1"/>
</dbReference>
<feature type="domain" description="Oxidoreductase molybdopterin-binding" evidence="3">
    <location>
        <begin position="261"/>
        <end position="415"/>
    </location>
</feature>
<dbReference type="GO" id="GO:0020037">
    <property type="term" value="F:heme binding"/>
    <property type="evidence" value="ECO:0007669"/>
    <property type="project" value="TreeGrafter"/>
</dbReference>
<dbReference type="STRING" id="1619308.B5808_16415"/>
<proteinExistence type="predicted"/>
<evidence type="ECO:0000313" key="4">
    <source>
        <dbReference type="EMBL" id="ARJ06629.1"/>
    </source>
</evidence>
<keyword evidence="2" id="KW-0472">Membrane</keyword>
<feature type="transmembrane region" description="Helical" evidence="2">
    <location>
        <begin position="65"/>
        <end position="85"/>
    </location>
</feature>
<feature type="transmembrane region" description="Helical" evidence="2">
    <location>
        <begin position="116"/>
        <end position="136"/>
    </location>
</feature>
<dbReference type="SUPFAM" id="SSF56524">
    <property type="entry name" value="Oxidoreductase molybdopterin-binding domain"/>
    <property type="match status" value="1"/>
</dbReference>
<dbReference type="Pfam" id="PF00174">
    <property type="entry name" value="Oxidored_molyb"/>
    <property type="match status" value="1"/>
</dbReference>
<keyword evidence="5" id="KW-1185">Reference proteome</keyword>
<evidence type="ECO:0000313" key="5">
    <source>
        <dbReference type="Proteomes" id="UP000192775"/>
    </source>
</evidence>
<evidence type="ECO:0000256" key="1">
    <source>
        <dbReference type="SAM" id="MobiDB-lite"/>
    </source>
</evidence>
<gene>
    <name evidence="4" type="ORF">B5808_16415</name>
</gene>
<dbReference type="GO" id="GO:0006790">
    <property type="term" value="P:sulfur compound metabolic process"/>
    <property type="evidence" value="ECO:0007669"/>
    <property type="project" value="TreeGrafter"/>
</dbReference>
<keyword evidence="2" id="KW-1133">Transmembrane helix</keyword>
<reference evidence="4 5" key="1">
    <citation type="submission" date="2017-04" db="EMBL/GenBank/DDBJ databases">
        <authorList>
            <person name="Afonso C.L."/>
            <person name="Miller P.J."/>
            <person name="Scott M.A."/>
            <person name="Spackman E."/>
            <person name="Goraichik I."/>
            <person name="Dimitrov K.M."/>
            <person name="Suarez D.L."/>
            <person name="Swayne D.E."/>
        </authorList>
    </citation>
    <scope>NUCLEOTIDE SEQUENCE [LARGE SCALE GENOMIC DNA]</scope>
    <source>
        <strain evidence="5">XA(T)</strain>
    </source>
</reference>
<feature type="transmembrane region" description="Helical" evidence="2">
    <location>
        <begin position="186"/>
        <end position="204"/>
    </location>
</feature>
<dbReference type="InterPro" id="IPR014756">
    <property type="entry name" value="Ig_E-set"/>
</dbReference>
<organism evidence="4 5">
    <name type="scientific">Cnuibacter physcomitrellae</name>
    <dbReference type="NCBI Taxonomy" id="1619308"/>
    <lineage>
        <taxon>Bacteria</taxon>
        <taxon>Bacillati</taxon>
        <taxon>Actinomycetota</taxon>
        <taxon>Actinomycetes</taxon>
        <taxon>Micrococcales</taxon>
        <taxon>Microbacteriaceae</taxon>
        <taxon>Cnuibacter</taxon>
    </lineage>
</organism>
<dbReference type="GO" id="GO:0043546">
    <property type="term" value="F:molybdopterin cofactor binding"/>
    <property type="evidence" value="ECO:0007669"/>
    <property type="project" value="TreeGrafter"/>
</dbReference>
<dbReference type="SUPFAM" id="SSF81296">
    <property type="entry name" value="E set domains"/>
    <property type="match status" value="1"/>
</dbReference>
<protein>
    <submittedName>
        <fullName evidence="4">Oxidoreductase</fullName>
    </submittedName>
</protein>
<dbReference type="Gene3D" id="3.90.420.10">
    <property type="entry name" value="Oxidoreductase, molybdopterin-binding domain"/>
    <property type="match status" value="1"/>
</dbReference>
<accession>A0A1X9LTV3</accession>
<sequence>MRGNAWAALVGVVAAGVELAVAELVAVFAGPESSPLFAVGSLVIDLAPPGAKDLMISLFGTGDKVALLVLLGIVVAALAVLAGILELRRRPGGVIVLVAVTALAILAVTTRAGASGLWAIPTVLGMLAGVVALRLLTARLRAALAATAARASAASPAAKERASDPDTGSDARTSVSPNDGMPRRRFLLATLLAGAGALVVGIASRTMNAAATAVSSARAAIALPPAATPAPPSPAGTDLGLDGVTPYVTPNGSFYRIDTALQVPQVDVSSWSVTITGMVENEITLTFDDLLALPLEEHAVTLACVSNEVGGDLIGNAVWLGYPIRELLERAVPQAGADMVLSTSVDGFTAGSPLEALTDPDRVALLAVGMNGEPLPVEHGFPVRMVVAGLYGYVSATKWVSRLEVTRFADAEGYWTPRGWSALGPIKTESRIDTPRRGASVPAGTVAVAGVAWAQHTGVAGVEVQVDGGAWAPARLAAVDSIDTWCQWVYEWDATPGSHTLAVRATDQSGYTQTPDKAAPAPDGATGWHTISVTVS</sequence>